<dbReference type="RefSeq" id="WP_159900602.1">
    <property type="nucleotide sequence ID" value="NZ_BAABFX010000026.1"/>
</dbReference>
<name>A0ABP8JVE2_9MICO</name>
<accession>A0ABP8JVE2</accession>
<evidence type="ECO:0000256" key="4">
    <source>
        <dbReference type="SAM" id="MobiDB-lite"/>
    </source>
</evidence>
<sequence length="300" mass="33056">MDPGTEVTTAAAHQGALPLTGVPTPLYAASPSKLLAFLDCPRRYRLQYLDRPSPPRRPQRAHTSLGNAVHNALRDWWDLPVRTPDAGAALVDRAWIDVGFRDTEQSRAWRERMRAAVAAYLESVDPHTPPTGIERTVSFVSGDLRLTGRIDRLDDRDGELVVVDYKTSRVPSTDDDARTSLALGLYAAAVWKMFRRRTLRVELHHVPSGTVASHVHTPESLTRKVEQARSVARDAQRADLDFADKGQDSEAFPPRPGPLCGWCDLRAHCPEGQAAAPEKAPWAALEEPAPAGGWVTRDDA</sequence>
<feature type="domain" description="PD-(D/E)XK endonuclease-like" evidence="5">
    <location>
        <begin position="29"/>
        <end position="270"/>
    </location>
</feature>
<dbReference type="InterPro" id="IPR011335">
    <property type="entry name" value="Restrct_endonuc-II-like"/>
</dbReference>
<evidence type="ECO:0000313" key="7">
    <source>
        <dbReference type="Proteomes" id="UP001500390"/>
    </source>
</evidence>
<feature type="compositionally biased region" description="Low complexity" evidence="4">
    <location>
        <begin position="276"/>
        <end position="291"/>
    </location>
</feature>
<dbReference type="InterPro" id="IPR038726">
    <property type="entry name" value="PDDEXK_AddAB-type"/>
</dbReference>
<dbReference type="Proteomes" id="UP001500390">
    <property type="component" value="Unassembled WGS sequence"/>
</dbReference>
<evidence type="ECO:0000256" key="2">
    <source>
        <dbReference type="ARBA" id="ARBA00022806"/>
    </source>
</evidence>
<keyword evidence="2" id="KW-0067">ATP-binding</keyword>
<feature type="region of interest" description="Disordered" evidence="4">
    <location>
        <begin position="276"/>
        <end position="300"/>
    </location>
</feature>
<keyword evidence="2" id="KW-0347">Helicase</keyword>
<dbReference type="SUPFAM" id="SSF52980">
    <property type="entry name" value="Restriction endonuclease-like"/>
    <property type="match status" value="1"/>
</dbReference>
<evidence type="ECO:0000313" key="6">
    <source>
        <dbReference type="EMBL" id="GAA4396603.1"/>
    </source>
</evidence>
<reference evidence="7" key="1">
    <citation type="journal article" date="2019" name="Int. J. Syst. Evol. Microbiol.">
        <title>The Global Catalogue of Microorganisms (GCM) 10K type strain sequencing project: providing services to taxonomists for standard genome sequencing and annotation.</title>
        <authorList>
            <consortium name="The Broad Institute Genomics Platform"/>
            <consortium name="The Broad Institute Genome Sequencing Center for Infectious Disease"/>
            <person name="Wu L."/>
            <person name="Ma J."/>
        </authorList>
    </citation>
    <scope>NUCLEOTIDE SEQUENCE [LARGE SCALE GENOMIC DNA]</scope>
    <source>
        <strain evidence="7">JCM 17738</strain>
    </source>
</reference>
<dbReference type="Pfam" id="PF12705">
    <property type="entry name" value="PDDEXK_1"/>
    <property type="match status" value="1"/>
</dbReference>
<keyword evidence="1" id="KW-0227">DNA damage</keyword>
<dbReference type="EMBL" id="BAABFX010000026">
    <property type="protein sequence ID" value="GAA4396603.1"/>
    <property type="molecule type" value="Genomic_DNA"/>
</dbReference>
<gene>
    <name evidence="6" type="ORF">GCM10023153_19750</name>
</gene>
<dbReference type="Gene3D" id="3.90.320.10">
    <property type="match status" value="1"/>
</dbReference>
<organism evidence="6 7">
    <name type="scientific">Ornithinibacter aureus</name>
    <dbReference type="NCBI Taxonomy" id="622664"/>
    <lineage>
        <taxon>Bacteria</taxon>
        <taxon>Bacillati</taxon>
        <taxon>Actinomycetota</taxon>
        <taxon>Actinomycetes</taxon>
        <taxon>Micrococcales</taxon>
        <taxon>Intrasporangiaceae</taxon>
        <taxon>Ornithinibacter</taxon>
    </lineage>
</organism>
<keyword evidence="2" id="KW-0547">Nucleotide-binding</keyword>
<evidence type="ECO:0000259" key="5">
    <source>
        <dbReference type="Pfam" id="PF12705"/>
    </source>
</evidence>
<evidence type="ECO:0000256" key="3">
    <source>
        <dbReference type="ARBA" id="ARBA00023204"/>
    </source>
</evidence>
<proteinExistence type="predicted"/>
<comment type="caution">
    <text evidence="6">The sequence shown here is derived from an EMBL/GenBank/DDBJ whole genome shotgun (WGS) entry which is preliminary data.</text>
</comment>
<evidence type="ECO:0000256" key="1">
    <source>
        <dbReference type="ARBA" id="ARBA00022763"/>
    </source>
</evidence>
<keyword evidence="3" id="KW-0234">DNA repair</keyword>
<protein>
    <submittedName>
        <fullName evidence="6">PD-(D/E)XK nuclease family protein</fullName>
    </submittedName>
</protein>
<keyword evidence="2" id="KW-0378">Hydrolase</keyword>
<keyword evidence="7" id="KW-1185">Reference proteome</keyword>
<dbReference type="InterPro" id="IPR011604">
    <property type="entry name" value="PDDEXK-like_dom_sf"/>
</dbReference>